<feature type="domain" description="Fatty acid desaturase" evidence="2">
    <location>
        <begin position="10"/>
        <end position="143"/>
    </location>
</feature>
<keyword evidence="1" id="KW-0472">Membrane</keyword>
<dbReference type="EMBL" id="CAJNNV010030478">
    <property type="protein sequence ID" value="CAE8632633.1"/>
    <property type="molecule type" value="Genomic_DNA"/>
</dbReference>
<sequence length="176" mass="19949">PYPPFQNGERELFPGREWKRKVLLSDVGLVAMTAVLYLWAQSTGLAAMAALYLAPLAVTNCWLVLYTWLQHTDVDIPHFDKETWSWVKGAFHTVDRPYGSIIDFIHHRIGSTHVAHHVCSTIPHYKAVKATEALKKSFPDLYLYDPTPIHKALWRVSSRCTAVQKAPGADGMFIFT</sequence>
<dbReference type="Proteomes" id="UP000654075">
    <property type="component" value="Unassembled WGS sequence"/>
</dbReference>
<protein>
    <recommendedName>
        <fullName evidence="2">Fatty acid desaturase domain-containing protein</fullName>
    </recommendedName>
</protein>
<keyword evidence="4" id="KW-1185">Reference proteome</keyword>
<evidence type="ECO:0000256" key="1">
    <source>
        <dbReference type="SAM" id="Phobius"/>
    </source>
</evidence>
<evidence type="ECO:0000313" key="4">
    <source>
        <dbReference type="Proteomes" id="UP000654075"/>
    </source>
</evidence>
<feature type="non-terminal residue" evidence="3">
    <location>
        <position position="1"/>
    </location>
</feature>
<name>A0A813H4G6_POLGL</name>
<evidence type="ECO:0000313" key="3">
    <source>
        <dbReference type="EMBL" id="CAE8632633.1"/>
    </source>
</evidence>
<comment type="caution">
    <text evidence="3">The sequence shown here is derived from an EMBL/GenBank/DDBJ whole genome shotgun (WGS) entry which is preliminary data.</text>
</comment>
<dbReference type="GO" id="GO:0006629">
    <property type="term" value="P:lipid metabolic process"/>
    <property type="evidence" value="ECO:0007669"/>
    <property type="project" value="InterPro"/>
</dbReference>
<reference evidence="3" key="1">
    <citation type="submission" date="2021-02" db="EMBL/GenBank/DDBJ databases">
        <authorList>
            <person name="Dougan E. K."/>
            <person name="Rhodes N."/>
            <person name="Thang M."/>
            <person name="Chan C."/>
        </authorList>
    </citation>
    <scope>NUCLEOTIDE SEQUENCE</scope>
</reference>
<dbReference type="OrthoDB" id="1461976at2759"/>
<keyword evidence="1" id="KW-0812">Transmembrane</keyword>
<dbReference type="Pfam" id="PF00487">
    <property type="entry name" value="FA_desaturase"/>
    <property type="match status" value="1"/>
</dbReference>
<organism evidence="3 4">
    <name type="scientific">Polarella glacialis</name>
    <name type="common">Dinoflagellate</name>
    <dbReference type="NCBI Taxonomy" id="89957"/>
    <lineage>
        <taxon>Eukaryota</taxon>
        <taxon>Sar</taxon>
        <taxon>Alveolata</taxon>
        <taxon>Dinophyceae</taxon>
        <taxon>Suessiales</taxon>
        <taxon>Suessiaceae</taxon>
        <taxon>Polarella</taxon>
    </lineage>
</organism>
<feature type="transmembrane region" description="Helical" evidence="1">
    <location>
        <begin position="22"/>
        <end position="40"/>
    </location>
</feature>
<dbReference type="GO" id="GO:0016491">
    <property type="term" value="F:oxidoreductase activity"/>
    <property type="evidence" value="ECO:0007669"/>
    <property type="project" value="InterPro"/>
</dbReference>
<proteinExistence type="predicted"/>
<dbReference type="PANTHER" id="PTHR32100">
    <property type="entry name" value="OMEGA-6 FATTY ACID DESATURASE, CHLOROPLASTIC"/>
    <property type="match status" value="1"/>
</dbReference>
<gene>
    <name evidence="3" type="ORF">PGLA1383_LOCUS48567</name>
</gene>
<feature type="transmembrane region" description="Helical" evidence="1">
    <location>
        <begin position="46"/>
        <end position="69"/>
    </location>
</feature>
<keyword evidence="1" id="KW-1133">Transmembrane helix</keyword>
<dbReference type="InterPro" id="IPR005804">
    <property type="entry name" value="FA_desaturase_dom"/>
</dbReference>
<evidence type="ECO:0000259" key="2">
    <source>
        <dbReference type="Pfam" id="PF00487"/>
    </source>
</evidence>
<dbReference type="OMA" id="HYRASEY"/>
<accession>A0A813H4G6</accession>
<dbReference type="AlphaFoldDB" id="A0A813H4G6"/>
<dbReference type="InterPro" id="IPR012171">
    <property type="entry name" value="Fatty_acid_desaturase"/>
</dbReference>